<protein>
    <recommendedName>
        <fullName evidence="4">SGNH hydrolase-type esterase domain-containing protein</fullName>
    </recommendedName>
</protein>
<evidence type="ECO:0000313" key="2">
    <source>
        <dbReference type="EMBL" id="KAG8467317.1"/>
    </source>
</evidence>
<keyword evidence="3" id="KW-1185">Reference proteome</keyword>
<gene>
    <name evidence="2" type="ORF">KFE25_000633</name>
</gene>
<feature type="signal peptide" evidence="1">
    <location>
        <begin position="1"/>
        <end position="19"/>
    </location>
</feature>
<dbReference type="EMBL" id="JAGTXO010000006">
    <property type="protein sequence ID" value="KAG8467317.1"/>
    <property type="molecule type" value="Genomic_DNA"/>
</dbReference>
<organism evidence="2 3">
    <name type="scientific">Diacronema lutheri</name>
    <name type="common">Unicellular marine alga</name>
    <name type="synonym">Monochrysis lutheri</name>
    <dbReference type="NCBI Taxonomy" id="2081491"/>
    <lineage>
        <taxon>Eukaryota</taxon>
        <taxon>Haptista</taxon>
        <taxon>Haptophyta</taxon>
        <taxon>Pavlovophyceae</taxon>
        <taxon>Pavlovales</taxon>
        <taxon>Pavlovaceae</taxon>
        <taxon>Diacronema</taxon>
    </lineage>
</organism>
<name>A0A8J6CA78_DIALT</name>
<sequence>MSSRPMALAGGAFVLVVLAANLAYRPTENTWLTSAVDHAAVAEAEAHVGSHDLPLPAVAQSAAAAQCALQWRPALVPRIAPSNRTAWLGASGAQRQRLDRFFAKLLRGEKVVLYFIGESVTRGSGATHTCITCRGADGAIPKDESVHDWVNRSRVGTYPPSCAVADGADPYKRCSRVDGSGDTCPSNSSVCFPRNAWRCYMVHWLEAAFPGQVEFRISAKPLLFMASCFARSLAHVDIVVHEYAVNGGGRMLCLQERIIRAALLGAMQPAVLMLLWLPKHYRPAPPDTIMTQVQAGLRALGEHYGLPTLVMTDAFRRQCKPGEAWCYTRDTALGGEGFLHADMYHPNADGHAFFAAHIIEQLERSLGEVLSRAVRVPTHVEATLPKPLHELNRGLDNSAEGGKNLCLPVEEMEALATASNGWSVVTEVTKANVKRLPALQSEGAGSSIEWDLDVRGVLWLIVTYMQSYAGFGAIDVQCVSGCSCRLHDRQASADVDGVDADAASLRSVDGHNVINATNVLAKTSEPQWRILTMSEQSRACKVRISTTSAGKFKLMLLSLIRVGNLDEGQTSTEDAQAALLCFGVQDSQSRGHGMIRTGERLKWDHFTLDESTTYTKNH</sequence>
<comment type="caution">
    <text evidence="2">The sequence shown here is derived from an EMBL/GenBank/DDBJ whole genome shotgun (WGS) entry which is preliminary data.</text>
</comment>
<accession>A0A8J6CA78</accession>
<dbReference type="Gene3D" id="3.40.50.1110">
    <property type="entry name" value="SGNH hydrolase"/>
    <property type="match status" value="1"/>
</dbReference>
<dbReference type="Proteomes" id="UP000751190">
    <property type="component" value="Unassembled WGS sequence"/>
</dbReference>
<evidence type="ECO:0008006" key="4">
    <source>
        <dbReference type="Google" id="ProtNLM"/>
    </source>
</evidence>
<dbReference type="InterPro" id="IPR036514">
    <property type="entry name" value="SGNH_hydro_sf"/>
</dbReference>
<feature type="chain" id="PRO_5035244032" description="SGNH hydrolase-type esterase domain-containing protein" evidence="1">
    <location>
        <begin position="20"/>
        <end position="618"/>
    </location>
</feature>
<dbReference type="SUPFAM" id="SSF52266">
    <property type="entry name" value="SGNH hydrolase"/>
    <property type="match status" value="1"/>
</dbReference>
<dbReference type="PANTHER" id="PTHR34407:SF1">
    <property type="entry name" value="SGNH HYDROLASE-TYPE ESTERASE DOMAIN-CONTAINING PROTEIN"/>
    <property type="match status" value="1"/>
</dbReference>
<dbReference type="AlphaFoldDB" id="A0A8J6CA78"/>
<reference evidence="2" key="1">
    <citation type="submission" date="2021-05" db="EMBL/GenBank/DDBJ databases">
        <title>The genome of the haptophyte Pavlova lutheri (Diacronema luteri, Pavlovales) - a model for lipid biosynthesis in eukaryotic algae.</title>
        <authorList>
            <person name="Hulatt C.J."/>
            <person name="Posewitz M.C."/>
        </authorList>
    </citation>
    <scope>NUCLEOTIDE SEQUENCE</scope>
    <source>
        <strain evidence="2">NIVA-4/92</strain>
    </source>
</reference>
<dbReference type="OrthoDB" id="10328884at2759"/>
<keyword evidence="1" id="KW-0732">Signal</keyword>
<evidence type="ECO:0000256" key="1">
    <source>
        <dbReference type="SAM" id="SignalP"/>
    </source>
</evidence>
<dbReference type="PANTHER" id="PTHR34407">
    <property type="entry name" value="EXPRESSED PROTEIN"/>
    <property type="match status" value="1"/>
</dbReference>
<proteinExistence type="predicted"/>
<evidence type="ECO:0000313" key="3">
    <source>
        <dbReference type="Proteomes" id="UP000751190"/>
    </source>
</evidence>